<evidence type="ECO:0000313" key="1">
    <source>
        <dbReference type="EMBL" id="PPQ33779.1"/>
    </source>
</evidence>
<sequence>MFASPGRASGLFLEGRLMAIIGSWKLTLETPFGVQTPTLRIAADGTGGLGSSAGEVALTDLHLTAESAEFSAQVPTPMGSFNIGFDVSAAGDTLTGAFRTPLGSTPLSGVREF</sequence>
<evidence type="ECO:0000313" key="2">
    <source>
        <dbReference type="Proteomes" id="UP000239089"/>
    </source>
</evidence>
<reference evidence="1 2" key="1">
    <citation type="journal article" date="2018" name="Arch. Microbiol.">
        <title>New insights into the metabolic potential of the phototrophic purple bacterium Rhodopila globiformis DSM 161(T) from its draft genome sequence and evidence for a vanadium-dependent nitrogenase.</title>
        <authorList>
            <person name="Imhoff J.F."/>
            <person name="Rahn T."/>
            <person name="Kunzel S."/>
            <person name="Neulinger S.C."/>
        </authorList>
    </citation>
    <scope>NUCLEOTIDE SEQUENCE [LARGE SCALE GENOMIC DNA]</scope>
    <source>
        <strain evidence="1 2">DSM 16996</strain>
    </source>
</reference>
<dbReference type="Proteomes" id="UP000239089">
    <property type="component" value="Unassembled WGS sequence"/>
</dbReference>
<protein>
    <submittedName>
        <fullName evidence="1">Uncharacterized protein</fullName>
    </submittedName>
</protein>
<proteinExistence type="predicted"/>
<gene>
    <name evidence="1" type="ORF">CCR94_00725</name>
</gene>
<keyword evidence="2" id="KW-1185">Reference proteome</keyword>
<comment type="caution">
    <text evidence="1">The sequence shown here is derived from an EMBL/GenBank/DDBJ whole genome shotgun (WGS) entry which is preliminary data.</text>
</comment>
<accession>A0A2S6NGU4</accession>
<organism evidence="1 2">
    <name type="scientific">Rhodoblastus sphagnicola</name>
    <dbReference type="NCBI Taxonomy" id="333368"/>
    <lineage>
        <taxon>Bacteria</taxon>
        <taxon>Pseudomonadati</taxon>
        <taxon>Pseudomonadota</taxon>
        <taxon>Alphaproteobacteria</taxon>
        <taxon>Hyphomicrobiales</taxon>
        <taxon>Rhodoblastaceae</taxon>
        <taxon>Rhodoblastus</taxon>
    </lineage>
</organism>
<dbReference type="EMBL" id="NHSJ01000013">
    <property type="protein sequence ID" value="PPQ33779.1"/>
    <property type="molecule type" value="Genomic_DNA"/>
</dbReference>
<name>A0A2S6NGU4_9HYPH</name>
<dbReference type="AlphaFoldDB" id="A0A2S6NGU4"/>